<evidence type="ECO:0000313" key="5">
    <source>
        <dbReference type="Proteomes" id="UP000659654"/>
    </source>
</evidence>
<evidence type="ECO:0000313" key="4">
    <source>
        <dbReference type="Proteomes" id="UP000095284"/>
    </source>
</evidence>
<dbReference type="Proteomes" id="UP000095284">
    <property type="component" value="Unplaced"/>
</dbReference>
<dbReference type="Proteomes" id="UP000659654">
    <property type="component" value="Unassembled WGS sequence"/>
</dbReference>
<reference evidence="3" key="2">
    <citation type="submission" date="2020-08" db="EMBL/GenBank/DDBJ databases">
        <authorList>
            <person name="Kikuchi T."/>
        </authorList>
    </citation>
    <scope>NUCLEOTIDE SEQUENCE</scope>
    <source>
        <strain evidence="2">Ka4C1</strain>
    </source>
</reference>
<keyword evidence="5" id="KW-1185">Reference proteome</keyword>
<organism evidence="4 6">
    <name type="scientific">Bursaphelenchus xylophilus</name>
    <name type="common">Pinewood nematode worm</name>
    <name type="synonym">Aphelenchoides xylophilus</name>
    <dbReference type="NCBI Taxonomy" id="6326"/>
    <lineage>
        <taxon>Eukaryota</taxon>
        <taxon>Metazoa</taxon>
        <taxon>Ecdysozoa</taxon>
        <taxon>Nematoda</taxon>
        <taxon>Chromadorea</taxon>
        <taxon>Rhabditida</taxon>
        <taxon>Tylenchina</taxon>
        <taxon>Tylenchomorpha</taxon>
        <taxon>Aphelenchoidea</taxon>
        <taxon>Aphelenchoididae</taxon>
        <taxon>Bursaphelenchus</taxon>
    </lineage>
</organism>
<dbReference type="Proteomes" id="UP000582659">
    <property type="component" value="Unassembled WGS sequence"/>
</dbReference>
<protein>
    <submittedName>
        <fullName evidence="2">(pine wood nematode) hypothetical protein</fullName>
    </submittedName>
</protein>
<proteinExistence type="predicted"/>
<dbReference type="EMBL" id="CAJFCV020000003">
    <property type="protein sequence ID" value="CAG9106061.1"/>
    <property type="molecule type" value="Genomic_DNA"/>
</dbReference>
<dbReference type="EMBL" id="CAJFDI010000003">
    <property type="protein sequence ID" value="CAD5220173.1"/>
    <property type="molecule type" value="Genomic_DNA"/>
</dbReference>
<feature type="signal peptide" evidence="1">
    <location>
        <begin position="1"/>
        <end position="18"/>
    </location>
</feature>
<dbReference type="AlphaFoldDB" id="A0A1I7SAY3"/>
<accession>A0A1I7SAY3</accession>
<evidence type="ECO:0000313" key="2">
    <source>
        <dbReference type="EMBL" id="CAD5220173.1"/>
    </source>
</evidence>
<evidence type="ECO:0000313" key="3">
    <source>
        <dbReference type="EMBL" id="CAG9106061.1"/>
    </source>
</evidence>
<evidence type="ECO:0000313" key="6">
    <source>
        <dbReference type="WBParaSite" id="BXY_1018000.1"/>
    </source>
</evidence>
<keyword evidence="1" id="KW-0732">Signal</keyword>
<evidence type="ECO:0000256" key="1">
    <source>
        <dbReference type="SAM" id="SignalP"/>
    </source>
</evidence>
<sequence length="335" mass="37928">MRLLRLICSISLLYCTLADRKSSSVLENIKKRYPNRVFNVLTPGDFHEYIAVGKIDGDPNYTIARLNVNESYNAKKKDVGVPNNMPYPLVYFPAKAGDAEYGNILYEVANSKKIKIFNSATGRVCGWDIPTWPDIRNRPHVYLMGKNYLSLGPEDAVRLDTLNCSHSGQSLPVVKVRDIPDSELSKKIKDMVPKCWSNRTDDVYCVNDIDIDQTIQVPRANPIYHTDNLTVYGFCCDANNKCDGDGGDRCSYFIYDHYNGADWYIDDDSDWTTDSVKKPYFLIPYIYKNDKFQNVTRRHASTPTPTVVTTPAPGCGYCCNFFFFFAGFFGGNSGN</sequence>
<reference evidence="6" key="1">
    <citation type="submission" date="2016-11" db="UniProtKB">
        <authorList>
            <consortium name="WormBaseParasite"/>
        </authorList>
    </citation>
    <scope>IDENTIFICATION</scope>
</reference>
<gene>
    <name evidence="2" type="ORF">BXYJ_LOCUS6046</name>
</gene>
<feature type="chain" id="PRO_5035399785" evidence="1">
    <location>
        <begin position="19"/>
        <end position="335"/>
    </location>
</feature>
<dbReference type="WBParaSite" id="BXY_1018000.1">
    <property type="protein sequence ID" value="BXY_1018000.1"/>
    <property type="gene ID" value="BXY_1018000"/>
</dbReference>
<name>A0A1I7SAY3_BURXY</name>